<keyword evidence="6" id="KW-1185">Reference proteome</keyword>
<dbReference type="InterPro" id="IPR018062">
    <property type="entry name" value="HTH_AraC-typ_CS"/>
</dbReference>
<dbReference type="InterPro" id="IPR009057">
    <property type="entry name" value="Homeodomain-like_sf"/>
</dbReference>
<dbReference type="SUPFAM" id="SSF46689">
    <property type="entry name" value="Homeodomain-like"/>
    <property type="match status" value="1"/>
</dbReference>
<sequence>MKLKQWKVWDVRSGRVGLLPYLQGLIENHIEMVREGRQVLKVIAEPAEVSAGLVISQRPKIFFQLEGKNLVTHPSGETIVNVGEILIIQAKTPHLEKRLYNRSRYAHIYTNLTNQRYVFHAYTRCANPSRKQYNIANSYIDHHKNAFVLQMLNELCENALRNSACFTALSQSLLQSILLQLMLILKQPHIGAGEHPIIHNCKQLIYEHLQDANLSVSLLAEHMQINPDYLSRVFSKYSEQRLVTYISECRVNLAKEILSNLNVSVEEASALSGFTDRGYFTKVFSRIAGMTPTQFRKSVCAVYIEGRSQL</sequence>
<keyword evidence="2" id="KW-0238">DNA-binding</keyword>
<keyword evidence="3" id="KW-0804">Transcription</keyword>
<evidence type="ECO:0000259" key="4">
    <source>
        <dbReference type="PROSITE" id="PS01124"/>
    </source>
</evidence>
<dbReference type="PANTHER" id="PTHR43280:SF10">
    <property type="entry name" value="REGULATORY PROTEIN POCR"/>
    <property type="match status" value="1"/>
</dbReference>
<protein>
    <submittedName>
        <fullName evidence="5">Helix-turn-helix transcriptional regulator</fullName>
    </submittedName>
</protein>
<evidence type="ECO:0000313" key="6">
    <source>
        <dbReference type="Proteomes" id="UP001225316"/>
    </source>
</evidence>
<reference evidence="5 6" key="1">
    <citation type="submission" date="2023-04" db="EMBL/GenBank/DDBJ databases">
        <title>A novel bacteria isolated from coastal sediment.</title>
        <authorList>
            <person name="Liu X.-J."/>
            <person name="Du Z.-J."/>
        </authorList>
    </citation>
    <scope>NUCLEOTIDE SEQUENCE [LARGE SCALE GENOMIC DNA]</scope>
    <source>
        <strain evidence="5 6">SDUM461003</strain>
    </source>
</reference>
<dbReference type="SMART" id="SM00342">
    <property type="entry name" value="HTH_ARAC"/>
    <property type="match status" value="1"/>
</dbReference>
<evidence type="ECO:0000256" key="2">
    <source>
        <dbReference type="ARBA" id="ARBA00023125"/>
    </source>
</evidence>
<dbReference type="PROSITE" id="PS01124">
    <property type="entry name" value="HTH_ARAC_FAMILY_2"/>
    <property type="match status" value="1"/>
</dbReference>
<comment type="caution">
    <text evidence="5">The sequence shown here is derived from an EMBL/GenBank/DDBJ whole genome shotgun (WGS) entry which is preliminary data.</text>
</comment>
<dbReference type="RefSeq" id="WP_308951184.1">
    <property type="nucleotide sequence ID" value="NZ_JARXHW010000034.1"/>
</dbReference>
<dbReference type="PROSITE" id="PS00041">
    <property type="entry name" value="HTH_ARAC_FAMILY_1"/>
    <property type="match status" value="1"/>
</dbReference>
<name>A0ABU1AY63_9BACT</name>
<dbReference type="Pfam" id="PF12833">
    <property type="entry name" value="HTH_18"/>
    <property type="match status" value="1"/>
</dbReference>
<dbReference type="EMBL" id="JARXHW010000034">
    <property type="protein sequence ID" value="MDQ8208562.1"/>
    <property type="molecule type" value="Genomic_DNA"/>
</dbReference>
<organism evidence="5 6">
    <name type="scientific">Thalassobacterium maritimum</name>
    <dbReference type="NCBI Taxonomy" id="3041265"/>
    <lineage>
        <taxon>Bacteria</taxon>
        <taxon>Pseudomonadati</taxon>
        <taxon>Verrucomicrobiota</taxon>
        <taxon>Opitutia</taxon>
        <taxon>Puniceicoccales</taxon>
        <taxon>Coraliomargaritaceae</taxon>
        <taxon>Thalassobacterium</taxon>
    </lineage>
</organism>
<proteinExistence type="predicted"/>
<gene>
    <name evidence="5" type="ORF">QEH52_13640</name>
</gene>
<evidence type="ECO:0000256" key="3">
    <source>
        <dbReference type="ARBA" id="ARBA00023163"/>
    </source>
</evidence>
<accession>A0ABU1AY63</accession>
<feature type="domain" description="HTH araC/xylS-type" evidence="4">
    <location>
        <begin position="199"/>
        <end position="298"/>
    </location>
</feature>
<keyword evidence="1" id="KW-0805">Transcription regulation</keyword>
<dbReference type="Gene3D" id="1.10.10.60">
    <property type="entry name" value="Homeodomain-like"/>
    <property type="match status" value="2"/>
</dbReference>
<dbReference type="Proteomes" id="UP001225316">
    <property type="component" value="Unassembled WGS sequence"/>
</dbReference>
<evidence type="ECO:0000313" key="5">
    <source>
        <dbReference type="EMBL" id="MDQ8208562.1"/>
    </source>
</evidence>
<dbReference type="PANTHER" id="PTHR43280">
    <property type="entry name" value="ARAC-FAMILY TRANSCRIPTIONAL REGULATOR"/>
    <property type="match status" value="1"/>
</dbReference>
<dbReference type="InterPro" id="IPR018060">
    <property type="entry name" value="HTH_AraC"/>
</dbReference>
<evidence type="ECO:0000256" key="1">
    <source>
        <dbReference type="ARBA" id="ARBA00023015"/>
    </source>
</evidence>